<keyword evidence="2" id="KW-0812">Transmembrane</keyword>
<feature type="compositionally biased region" description="Polar residues" evidence="1">
    <location>
        <begin position="33"/>
        <end position="46"/>
    </location>
</feature>
<accession>A0AAV6J417</accession>
<organism evidence="3 4">
    <name type="scientific">Rhododendron griersonianum</name>
    <dbReference type="NCBI Taxonomy" id="479676"/>
    <lineage>
        <taxon>Eukaryota</taxon>
        <taxon>Viridiplantae</taxon>
        <taxon>Streptophyta</taxon>
        <taxon>Embryophyta</taxon>
        <taxon>Tracheophyta</taxon>
        <taxon>Spermatophyta</taxon>
        <taxon>Magnoliopsida</taxon>
        <taxon>eudicotyledons</taxon>
        <taxon>Gunneridae</taxon>
        <taxon>Pentapetalae</taxon>
        <taxon>asterids</taxon>
        <taxon>Ericales</taxon>
        <taxon>Ericaceae</taxon>
        <taxon>Ericoideae</taxon>
        <taxon>Rhodoreae</taxon>
        <taxon>Rhododendron</taxon>
    </lineage>
</organism>
<dbReference type="Gene3D" id="3.40.50.300">
    <property type="entry name" value="P-loop containing nucleotide triphosphate hydrolases"/>
    <property type="match status" value="1"/>
</dbReference>
<dbReference type="Proteomes" id="UP000823749">
    <property type="component" value="Chromosome 8"/>
</dbReference>
<keyword evidence="2" id="KW-0472">Membrane</keyword>
<dbReference type="EMBL" id="JACTNZ010000008">
    <property type="protein sequence ID" value="KAG5535117.1"/>
    <property type="molecule type" value="Genomic_DNA"/>
</dbReference>
<dbReference type="AlphaFoldDB" id="A0AAV6J417"/>
<evidence type="ECO:0000313" key="4">
    <source>
        <dbReference type="Proteomes" id="UP000823749"/>
    </source>
</evidence>
<sequence length="143" mass="15857">MVGNKTLADAARERRRHRFPPPPVTTLPTSTTRIQPQRSPQPATATTTGFWAVRRCYLRRLNVGLRRAFGATNGAMDAGNLLKPMLGRGELRCIGATTLVLAIRQSLNMLPPKTEFQGWVFLIFGCVSFSGFFYAAIVSNFLQ</sequence>
<name>A0AAV6J417_9ERIC</name>
<evidence type="ECO:0000256" key="1">
    <source>
        <dbReference type="SAM" id="MobiDB-lite"/>
    </source>
</evidence>
<feature type="region of interest" description="Disordered" evidence="1">
    <location>
        <begin position="1"/>
        <end position="46"/>
    </location>
</feature>
<protein>
    <submittedName>
        <fullName evidence="3">Uncharacterized protein</fullName>
    </submittedName>
</protein>
<keyword evidence="4" id="KW-1185">Reference proteome</keyword>
<feature type="transmembrane region" description="Helical" evidence="2">
    <location>
        <begin position="119"/>
        <end position="142"/>
    </location>
</feature>
<dbReference type="PROSITE" id="PS00870">
    <property type="entry name" value="CLPAB_1"/>
    <property type="match status" value="1"/>
</dbReference>
<proteinExistence type="predicted"/>
<evidence type="ECO:0000256" key="2">
    <source>
        <dbReference type="SAM" id="Phobius"/>
    </source>
</evidence>
<reference evidence="3" key="1">
    <citation type="submission" date="2020-08" db="EMBL/GenBank/DDBJ databases">
        <title>Plant Genome Project.</title>
        <authorList>
            <person name="Zhang R.-G."/>
        </authorList>
    </citation>
    <scope>NUCLEOTIDE SEQUENCE</scope>
    <source>
        <strain evidence="3">WSP0</strain>
        <tissue evidence="3">Leaf</tissue>
    </source>
</reference>
<comment type="caution">
    <text evidence="3">The sequence shown here is derived from an EMBL/GenBank/DDBJ whole genome shotgun (WGS) entry which is preliminary data.</text>
</comment>
<dbReference type="InterPro" id="IPR018368">
    <property type="entry name" value="ClpA/B_CS1"/>
</dbReference>
<dbReference type="InterPro" id="IPR027417">
    <property type="entry name" value="P-loop_NTPase"/>
</dbReference>
<keyword evidence="2" id="KW-1133">Transmembrane helix</keyword>
<gene>
    <name evidence="3" type="ORF">RHGRI_023037</name>
</gene>
<dbReference type="GO" id="GO:0005524">
    <property type="term" value="F:ATP binding"/>
    <property type="evidence" value="ECO:0007669"/>
    <property type="project" value="InterPro"/>
</dbReference>
<evidence type="ECO:0000313" key="3">
    <source>
        <dbReference type="EMBL" id="KAG5535117.1"/>
    </source>
</evidence>